<dbReference type="SUPFAM" id="SSF53756">
    <property type="entry name" value="UDP-Glycosyltransferase/glycogen phosphorylase"/>
    <property type="match status" value="1"/>
</dbReference>
<dbReference type="RefSeq" id="WP_224316399.1">
    <property type="nucleotide sequence ID" value="NZ_JAIRBM010000035.1"/>
</dbReference>
<dbReference type="Pfam" id="PF22772">
    <property type="entry name" value="WsaF_C"/>
    <property type="match status" value="1"/>
</dbReference>
<feature type="domain" description="WsaF C-terminal" evidence="1">
    <location>
        <begin position="198"/>
        <end position="318"/>
    </location>
</feature>
<comment type="caution">
    <text evidence="2">The sequence shown here is derived from an EMBL/GenBank/DDBJ whole genome shotgun (WGS) entry which is preliminary data.</text>
</comment>
<dbReference type="Gene3D" id="3.40.50.2000">
    <property type="entry name" value="Glycogen Phosphorylase B"/>
    <property type="match status" value="1"/>
</dbReference>
<reference evidence="2 3" key="1">
    <citation type="submission" date="2021-09" db="EMBL/GenBank/DDBJ databases">
        <title>The complete genome sequence of a new microorganism.</title>
        <authorList>
            <person name="Zi Z."/>
        </authorList>
    </citation>
    <scope>NUCLEOTIDE SEQUENCE [LARGE SCALE GENOMIC DNA]</scope>
    <source>
        <strain evidence="2 3">WGZ8</strain>
    </source>
</reference>
<evidence type="ECO:0000313" key="3">
    <source>
        <dbReference type="Proteomes" id="UP000704176"/>
    </source>
</evidence>
<dbReference type="Proteomes" id="UP000704176">
    <property type="component" value="Unassembled WGS sequence"/>
</dbReference>
<sequence length="384" mass="43058">MPVRTSDVIAADLASPANHAEWQAKPGEEIVVNWVMSPPAPGSGGHTTVFRMIRYLEERGYINRVYFYDPYRADHQYYESIVHDYYRFEGHVGNVDDTMEDAHAVVATSWPTAYLVYNARSAGKRFYFVQDFEPFFHPVSAASILAENTYRMGFHAITAGGWLAEKLRTQFGMVADHFDFGCDTSYYRDQKRSKRDGIAYYARRDARRGYELGIMALEILAKRRPDINIHFYGDQISNLPFQVVDHGWATPSQLNDIYNQCFAGLSLSLTNVSLVPHEMLAAGCIPVVNEAEHNRIVLNNSFVRYAQPTPQALAAELEAIANDPDFSAISSDASRSVRSASWEQAGASVEAVFRRTLRLPSDRYVANGCDGTTDISASMNAESL</sequence>
<dbReference type="EMBL" id="JAIRBM010000035">
    <property type="protein sequence ID" value="MBZ6079383.1"/>
    <property type="molecule type" value="Genomic_DNA"/>
</dbReference>
<evidence type="ECO:0000313" key="2">
    <source>
        <dbReference type="EMBL" id="MBZ6079383.1"/>
    </source>
</evidence>
<protein>
    <submittedName>
        <fullName evidence="2">Glycosyltransferase family 1 protein</fullName>
    </submittedName>
</protein>
<proteinExistence type="predicted"/>
<dbReference type="Gene3D" id="3.40.50.11090">
    <property type="match status" value="1"/>
</dbReference>
<keyword evidence="3" id="KW-1185">Reference proteome</keyword>
<accession>A0ABS7VUX4</accession>
<evidence type="ECO:0000259" key="1">
    <source>
        <dbReference type="Pfam" id="PF22772"/>
    </source>
</evidence>
<gene>
    <name evidence="2" type="ORF">K9B37_24310</name>
</gene>
<organism evidence="2 3">
    <name type="scientific">Microvirga puerhi</name>
    <dbReference type="NCBI Taxonomy" id="2876078"/>
    <lineage>
        <taxon>Bacteria</taxon>
        <taxon>Pseudomonadati</taxon>
        <taxon>Pseudomonadota</taxon>
        <taxon>Alphaproteobacteria</taxon>
        <taxon>Hyphomicrobiales</taxon>
        <taxon>Methylobacteriaceae</taxon>
        <taxon>Microvirga</taxon>
    </lineage>
</organism>
<dbReference type="InterPro" id="IPR055050">
    <property type="entry name" value="WsaF_C"/>
</dbReference>
<name>A0ABS7VUX4_9HYPH</name>